<feature type="compositionally biased region" description="Pro residues" evidence="1">
    <location>
        <begin position="702"/>
        <end position="713"/>
    </location>
</feature>
<dbReference type="InterPro" id="IPR016024">
    <property type="entry name" value="ARM-type_fold"/>
</dbReference>
<accession>A0A7S4LG18</accession>
<feature type="domain" description="Cilia- and flagella-associated protein 69 ARM repeats" evidence="2">
    <location>
        <begin position="495"/>
        <end position="668"/>
    </location>
</feature>
<name>A0A7S4LG18_9EUGL</name>
<dbReference type="SUPFAM" id="SSF48371">
    <property type="entry name" value="ARM repeat"/>
    <property type="match status" value="1"/>
</dbReference>
<dbReference type="InterPro" id="IPR048733">
    <property type="entry name" value="CFA69_ARM_dom"/>
</dbReference>
<dbReference type="Gene3D" id="1.25.10.10">
    <property type="entry name" value="Leucine-rich Repeat Variant"/>
    <property type="match status" value="1"/>
</dbReference>
<feature type="region of interest" description="Disordered" evidence="1">
    <location>
        <begin position="1"/>
        <end position="20"/>
    </location>
</feature>
<dbReference type="PANTHER" id="PTHR14716">
    <property type="entry name" value="CILIA- AND FLAGELLA-ASSOCIATED PROTEIN 69"/>
    <property type="match status" value="1"/>
</dbReference>
<feature type="compositionally biased region" description="Polar residues" evidence="1">
    <location>
        <begin position="1"/>
        <end position="17"/>
    </location>
</feature>
<dbReference type="PANTHER" id="PTHR14716:SF0">
    <property type="entry name" value="CILIA- AND FLAGELLA-ASSOCIATED PROTEIN 69"/>
    <property type="match status" value="1"/>
</dbReference>
<proteinExistence type="predicted"/>
<feature type="region of interest" description="Disordered" evidence="1">
    <location>
        <begin position="164"/>
        <end position="196"/>
    </location>
</feature>
<dbReference type="SMART" id="SM00185">
    <property type="entry name" value="ARM"/>
    <property type="match status" value="3"/>
</dbReference>
<evidence type="ECO:0000256" key="1">
    <source>
        <dbReference type="SAM" id="MobiDB-lite"/>
    </source>
</evidence>
<feature type="domain" description="Cilia- and flagella-associated protein 69 ARM repeats" evidence="2">
    <location>
        <begin position="26"/>
        <end position="155"/>
    </location>
</feature>
<feature type="compositionally biased region" description="Gly residues" evidence="1">
    <location>
        <begin position="180"/>
        <end position="189"/>
    </location>
</feature>
<organism evidence="3">
    <name type="scientific">Eutreptiella gymnastica</name>
    <dbReference type="NCBI Taxonomy" id="73025"/>
    <lineage>
        <taxon>Eukaryota</taxon>
        <taxon>Discoba</taxon>
        <taxon>Euglenozoa</taxon>
        <taxon>Euglenida</taxon>
        <taxon>Spirocuta</taxon>
        <taxon>Euglenophyceae</taxon>
        <taxon>Eutreptiales</taxon>
        <taxon>Eutreptiaceae</taxon>
        <taxon>Eutreptiella</taxon>
    </lineage>
</organism>
<feature type="domain" description="Cilia- and flagella-associated protein 69 ARM repeats" evidence="2">
    <location>
        <begin position="217"/>
        <end position="487"/>
    </location>
</feature>
<feature type="region of interest" description="Disordered" evidence="1">
    <location>
        <begin position="898"/>
        <end position="952"/>
    </location>
</feature>
<dbReference type="EMBL" id="HBJA01111263">
    <property type="protein sequence ID" value="CAE0827117.1"/>
    <property type="molecule type" value="Transcribed_RNA"/>
</dbReference>
<dbReference type="Pfam" id="PF21049">
    <property type="entry name" value="CFA69_ARM_rpt"/>
    <property type="match status" value="3"/>
</dbReference>
<feature type="region of interest" description="Disordered" evidence="1">
    <location>
        <begin position="799"/>
        <end position="820"/>
    </location>
</feature>
<dbReference type="AlphaFoldDB" id="A0A7S4LG18"/>
<protein>
    <recommendedName>
        <fullName evidence="2">Cilia- and flagella-associated protein 69 ARM repeats domain-containing protein</fullName>
    </recommendedName>
</protein>
<gene>
    <name evidence="3" type="ORF">EGYM00163_LOCUS38378</name>
</gene>
<feature type="region of interest" description="Disordered" evidence="1">
    <location>
        <begin position="702"/>
        <end position="726"/>
    </location>
</feature>
<sequence>MGTTDKSISSSSLMTGTGNEGQGTEFDGLVNLFKDELTACQYDRQISILMKLLKRFPNGFYVRSGLNGIPETIRACIQRINEGRMEFVGPFQQLLELAGQPFVYYKAQDSLHHKQCTLNILNATAEAMSVHHEKVRLRAVTTLYETVARVRAKDQDDLTLLRKHNEAGGSKPAETLGMQGSLGGSGAKSGGSSWHYGHQGSIRPDESLKYDKRSTLHEAVRESTVVTRLVNELKQSSSQSHDMLTAIVKGLRECSYYAHCCRLITNQGGLDQLFSLLEECDFRDYAVFIALETVWNVLELNPTAKELVGSFHYVSVLHQVLRSALINGYKLKEKEFRNDCIAVCTLVAEDPDNHPYFFKTGLTELVFIVGAGTEIGLEHEALKPFMQTIADEDFELKKLAWNLLYILSFHSDNAFFLRESDMLKALFQYLDVDCSTPEVVRWPTLQLLDLQYVAINIITQLSLNGARHFAEANGANIMLTFLRECMDLNLRNTTLRSLVHLANSENQAAFVEANAIECMLQLITVEIDLNVKRDCFQVISDLCAGTGPDQELARQQFGELRGVELLVPYLDLDPNNQTSQNLLYVIVDCVWNAIVGMPTNEQRFLELKGVHKMLDALEKSPNWIQLCLLTCLVDAFQSPKVVAQARAWSHKIAHTPVEKLLISLWKDAGSGPQEPEKAKVIADSQAQDEDIDTTSISFSLKPPPYRKPAPVTPVSPLLPKEDDEADPPTGVVDLLARVVNCTDLKTKIYCLFSHIGLDGHDILTFEEQKLLSEIRQHVDMRKDRMWEYVEVSLRDERCRPTSPDREKLEGAAEARTQRRDKLKHEQDTWREKEYAWLDKTERTFYSTLIKKSDDEEALKKRKHTGLTITQAKIRKSEMLKASFQSAQSKQKEAVWKQTQAYKDLPQPDPQTLDAERMGRRSPASAPIRHSPSLDSALSPSPPSAPSGDQYLTVTPPLELDALDQFAILEGADSDIPPSVRAFADRTPAQLGGTEGQQFLSEVEYGIFNGLKTLRKEPESFIPTLTVLKRKAVSEAEADGKDPTAVREAFDRAIKELNKMTSQKAIKIVPIGMTLAARDLALTLGLKGLLSAEDLNSGLSAASRMGRYGTCERGEPCDLYCFGRRSPDDIVCQLMVQAAEAGQMHQLFNPDYRALGVGVGWHRLYQYVCVVTLGGSFRDKPRPLQQTVHERFIQVMIGNKDKDVVIAA</sequence>
<dbReference type="InterPro" id="IPR048732">
    <property type="entry name" value="CFA69"/>
</dbReference>
<dbReference type="InterPro" id="IPR000225">
    <property type="entry name" value="Armadillo"/>
</dbReference>
<reference evidence="3" key="1">
    <citation type="submission" date="2021-01" db="EMBL/GenBank/DDBJ databases">
        <authorList>
            <person name="Corre E."/>
            <person name="Pelletier E."/>
            <person name="Niang G."/>
            <person name="Scheremetjew M."/>
            <person name="Finn R."/>
            <person name="Kale V."/>
            <person name="Holt S."/>
            <person name="Cochrane G."/>
            <person name="Meng A."/>
            <person name="Brown T."/>
            <person name="Cohen L."/>
        </authorList>
    </citation>
    <scope>NUCLEOTIDE SEQUENCE</scope>
    <source>
        <strain evidence="3">CCMP1594</strain>
    </source>
</reference>
<evidence type="ECO:0000259" key="2">
    <source>
        <dbReference type="Pfam" id="PF21049"/>
    </source>
</evidence>
<evidence type="ECO:0000313" key="3">
    <source>
        <dbReference type="EMBL" id="CAE0827117.1"/>
    </source>
</evidence>
<dbReference type="InterPro" id="IPR011989">
    <property type="entry name" value="ARM-like"/>
</dbReference>